<feature type="region of interest" description="Disordered" evidence="1">
    <location>
        <begin position="1"/>
        <end position="36"/>
    </location>
</feature>
<evidence type="ECO:0000256" key="1">
    <source>
        <dbReference type="SAM" id="MobiDB-lite"/>
    </source>
</evidence>
<proteinExistence type="predicted"/>
<dbReference type="InterPro" id="IPR031410">
    <property type="entry name" value="SAXO4"/>
</dbReference>
<comment type="caution">
    <text evidence="2">The sequence shown here is derived from an EMBL/GenBank/DDBJ whole genome shotgun (WGS) entry which is preliminary data.</text>
</comment>
<gene>
    <name evidence="2" type="ORF">JBS370_LOCUS37931</name>
</gene>
<dbReference type="EMBL" id="CAJOBD010019060">
    <property type="protein sequence ID" value="CAF4232364.1"/>
    <property type="molecule type" value="Genomic_DNA"/>
</dbReference>
<evidence type="ECO:0000313" key="3">
    <source>
        <dbReference type="Proteomes" id="UP000663836"/>
    </source>
</evidence>
<feature type="compositionally biased region" description="Polar residues" evidence="1">
    <location>
        <begin position="23"/>
        <end position="36"/>
    </location>
</feature>
<reference evidence="2" key="1">
    <citation type="submission" date="2021-02" db="EMBL/GenBank/DDBJ databases">
        <authorList>
            <person name="Nowell W R."/>
        </authorList>
    </citation>
    <scope>NUCLEOTIDE SEQUENCE</scope>
</reference>
<dbReference type="Pfam" id="PF15691">
    <property type="entry name" value="PPP1R32"/>
    <property type="match status" value="1"/>
</dbReference>
<dbReference type="Proteomes" id="UP000663836">
    <property type="component" value="Unassembled WGS sequence"/>
</dbReference>
<organism evidence="2 3">
    <name type="scientific">Rotaria sordida</name>
    <dbReference type="NCBI Taxonomy" id="392033"/>
    <lineage>
        <taxon>Eukaryota</taxon>
        <taxon>Metazoa</taxon>
        <taxon>Spiralia</taxon>
        <taxon>Gnathifera</taxon>
        <taxon>Rotifera</taxon>
        <taxon>Eurotatoria</taxon>
        <taxon>Bdelloidea</taxon>
        <taxon>Philodinida</taxon>
        <taxon>Philodinidae</taxon>
        <taxon>Rotaria</taxon>
    </lineage>
</organism>
<name>A0A820DIB2_9BILA</name>
<protein>
    <submittedName>
        <fullName evidence="2">Uncharacterized protein</fullName>
    </submittedName>
</protein>
<evidence type="ECO:0000313" key="2">
    <source>
        <dbReference type="EMBL" id="CAF4232364.1"/>
    </source>
</evidence>
<dbReference type="AlphaFoldDB" id="A0A820DIB2"/>
<accession>A0A820DIB2</accession>
<feature type="non-terminal residue" evidence="2">
    <location>
        <position position="1"/>
    </location>
</feature>
<sequence>RMCAENYETSHKTHYKPYELPNGTESLPPNINNQTSGFFRERAVHI</sequence>